<proteinExistence type="predicted"/>
<dbReference type="EMBL" id="JAAGWF010000017">
    <property type="protein sequence ID" value="NEK59349.1"/>
    <property type="molecule type" value="Genomic_DNA"/>
</dbReference>
<dbReference type="RefSeq" id="WP_163482715.1">
    <property type="nucleotide sequence ID" value="NZ_JAAGWF010000017.1"/>
</dbReference>
<accession>A0A7K3W382</accession>
<comment type="caution">
    <text evidence="2">The sequence shown here is derived from an EMBL/GenBank/DDBJ whole genome shotgun (WGS) entry which is preliminary data.</text>
</comment>
<evidence type="ECO:0000313" key="2">
    <source>
        <dbReference type="EMBL" id="NEK59349.1"/>
    </source>
</evidence>
<dbReference type="InterPro" id="IPR027417">
    <property type="entry name" value="P-loop_NTPase"/>
</dbReference>
<dbReference type="InterPro" id="IPR037359">
    <property type="entry name" value="NST/OST"/>
</dbReference>
<gene>
    <name evidence="2" type="ORF">GCU56_15920</name>
</gene>
<name>A0A7K3W382_9ACTN</name>
<dbReference type="PANTHER" id="PTHR10605">
    <property type="entry name" value="HEPARAN SULFATE SULFOTRANSFERASE"/>
    <property type="match status" value="1"/>
</dbReference>
<protein>
    <submittedName>
        <fullName evidence="2">Sulfotransferase domain-containing protein</fullName>
    </submittedName>
</protein>
<evidence type="ECO:0000256" key="1">
    <source>
        <dbReference type="ARBA" id="ARBA00022679"/>
    </source>
</evidence>
<dbReference type="GO" id="GO:0008146">
    <property type="term" value="F:sulfotransferase activity"/>
    <property type="evidence" value="ECO:0007669"/>
    <property type="project" value="InterPro"/>
</dbReference>
<evidence type="ECO:0000313" key="3">
    <source>
        <dbReference type="Proteomes" id="UP000470246"/>
    </source>
</evidence>
<organism evidence="2 3">
    <name type="scientific">Geodermatophilus sabuli</name>
    <dbReference type="NCBI Taxonomy" id="1564158"/>
    <lineage>
        <taxon>Bacteria</taxon>
        <taxon>Bacillati</taxon>
        <taxon>Actinomycetota</taxon>
        <taxon>Actinomycetes</taxon>
        <taxon>Geodermatophilales</taxon>
        <taxon>Geodermatophilaceae</taxon>
        <taxon>Geodermatophilus</taxon>
    </lineage>
</organism>
<dbReference type="Proteomes" id="UP000470246">
    <property type="component" value="Unassembled WGS sequence"/>
</dbReference>
<keyword evidence="3" id="KW-1185">Reference proteome</keyword>
<dbReference type="AlphaFoldDB" id="A0A7K3W382"/>
<sequence length="294" mass="32656">MRPGPRLMIVGAPKSGSTALFNYLAAHPDVRSHVHREMPFFGRDDEFTHGWDHAVGKYYPPSVGDAPLVAKHTMAMYDPAALRRIVDATPAVVVAVLRNPVPRAYSHFHYARLRGWEDAVTFEEGLAREAARGVSSPPQARDMQYVGNGVYAPHVRTLLDTVPPERLRIYLSDDLRRGALDICAELFDLAGLAPHEPDVTTRHNEGRAPRSARFARAFLAVQRPGSPVRRLAARVPSRTLYRARHLVNRLNEGRASFPPMALETAARLRERFAEPNAALSPLIGRSLTAWDTAP</sequence>
<dbReference type="PANTHER" id="PTHR10605:SF56">
    <property type="entry name" value="BIFUNCTIONAL HEPARAN SULFATE N-DEACETYLASE_N-SULFOTRANSFERASE"/>
    <property type="match status" value="1"/>
</dbReference>
<reference evidence="2 3" key="1">
    <citation type="submission" date="2020-02" db="EMBL/GenBank/DDBJ databases">
        <title>Geodermatophilus sabuli CPCC 205279 I12A-02694.</title>
        <authorList>
            <person name="Jiang Z."/>
        </authorList>
    </citation>
    <scope>NUCLEOTIDE SEQUENCE [LARGE SCALE GENOMIC DNA]</scope>
    <source>
        <strain evidence="2 3">I12A-02694</strain>
    </source>
</reference>
<dbReference type="Pfam" id="PF13469">
    <property type="entry name" value="Sulfotransfer_3"/>
    <property type="match status" value="1"/>
</dbReference>
<keyword evidence="1 2" id="KW-0808">Transferase</keyword>
<dbReference type="Gene3D" id="3.40.50.300">
    <property type="entry name" value="P-loop containing nucleotide triphosphate hydrolases"/>
    <property type="match status" value="1"/>
</dbReference>
<dbReference type="SUPFAM" id="SSF52540">
    <property type="entry name" value="P-loop containing nucleoside triphosphate hydrolases"/>
    <property type="match status" value="1"/>
</dbReference>